<comment type="caution">
    <text evidence="2">The sequence shown here is derived from an EMBL/GenBank/DDBJ whole genome shotgun (WGS) entry which is preliminary data.</text>
</comment>
<evidence type="ECO:0000313" key="2">
    <source>
        <dbReference type="EMBL" id="KAK0522415.1"/>
    </source>
</evidence>
<sequence>MMRSFDSDSKFDKIEKEIAYLKFAGPAATSTATGATVGMVPAPKTAPGTATAGSIPPAAQLTTLKVAWATAPHPESHSPVQILRPGPVRRSLPQQGKRPSTLTPVGIGITGGATAPSGNIDHIHLDPTRPAHERLAASRRASDETSPEVKELRSKLWLTCLAILEAECPGATPEKIISETEKLCSTHWLEILKPSRAGSSAASSSASASTASWAKATLYDPADLLRTTGNYEGMLDLEIGGLIGGTVSQECRGYIFSRQFTGEFRGSVIWRDLNQIMQRNDGLGKATVLEHVLAERQKSGEGVRPYAKRMHTLFIKSAAMDAPFSQREQILHFIRGLQRYLDTARATIRGLQSQGTDYSFDKALGLLITTEAAISHDQHSGRLPMLSRPTANIAACNGQELVVPQRRTARHTRLFQLGLPSLPEVGTREVDCAMRKREVDCAMRKREVDNEAASVDPARVRVAQSSDDDQGGHETQASSQAE</sequence>
<dbReference type="EMBL" id="JAPDMQ010000589">
    <property type="protein sequence ID" value="KAK0522415.1"/>
    <property type="molecule type" value="Genomic_DNA"/>
</dbReference>
<feature type="compositionally biased region" description="Polar residues" evidence="1">
    <location>
        <begin position="473"/>
        <end position="482"/>
    </location>
</feature>
<evidence type="ECO:0000313" key="3">
    <source>
        <dbReference type="Proteomes" id="UP001176521"/>
    </source>
</evidence>
<proteinExistence type="predicted"/>
<name>A0AAN6G5F4_9BASI</name>
<dbReference type="AlphaFoldDB" id="A0AAN6G5F4"/>
<keyword evidence="3" id="KW-1185">Reference proteome</keyword>
<accession>A0AAN6G5F4</accession>
<feature type="region of interest" description="Disordered" evidence="1">
    <location>
        <begin position="75"/>
        <end position="104"/>
    </location>
</feature>
<feature type="region of interest" description="Disordered" evidence="1">
    <location>
        <begin position="446"/>
        <end position="482"/>
    </location>
</feature>
<evidence type="ECO:0000256" key="1">
    <source>
        <dbReference type="SAM" id="MobiDB-lite"/>
    </source>
</evidence>
<feature type="compositionally biased region" description="Polar residues" evidence="1">
    <location>
        <begin position="92"/>
        <end position="103"/>
    </location>
</feature>
<organism evidence="2 3">
    <name type="scientific">Tilletia horrida</name>
    <dbReference type="NCBI Taxonomy" id="155126"/>
    <lineage>
        <taxon>Eukaryota</taxon>
        <taxon>Fungi</taxon>
        <taxon>Dikarya</taxon>
        <taxon>Basidiomycota</taxon>
        <taxon>Ustilaginomycotina</taxon>
        <taxon>Exobasidiomycetes</taxon>
        <taxon>Tilletiales</taxon>
        <taxon>Tilletiaceae</taxon>
        <taxon>Tilletia</taxon>
    </lineage>
</organism>
<protein>
    <submittedName>
        <fullName evidence="2">Uncharacterized protein</fullName>
    </submittedName>
</protein>
<reference evidence="2" key="1">
    <citation type="journal article" date="2023" name="PhytoFront">
        <title>Draft Genome Resources of Seven Strains of Tilletia horrida, Causal Agent of Kernel Smut of Rice.</title>
        <authorList>
            <person name="Khanal S."/>
            <person name="Antony Babu S."/>
            <person name="Zhou X.G."/>
        </authorList>
    </citation>
    <scope>NUCLEOTIDE SEQUENCE</scope>
    <source>
        <strain evidence="2">TX3</strain>
    </source>
</reference>
<dbReference type="Proteomes" id="UP001176521">
    <property type="component" value="Unassembled WGS sequence"/>
</dbReference>
<gene>
    <name evidence="2" type="ORF">OC842_006473</name>
</gene>